<gene>
    <name evidence="1" type="ORF">A7U60_g3062</name>
</gene>
<name>A0A9Q5I1C7_SANBA</name>
<dbReference type="SUPFAM" id="SSF52047">
    <property type="entry name" value="RNI-like"/>
    <property type="match status" value="1"/>
</dbReference>
<sequence length="546" mass="62340">MACQALCDRFCISARNYASLLSGYNDSSSTYAILKIPSGKLAYAYRSNSGIPNLVQKKPDGAPGDETFSAQLKQAETEMEVARTEWEHALDNLRRAPILVEHPPRALLPLELIQYIVALALNSGHKVFDFRTASTTRGAASLLAVDHPAHIALLSTAALPIIANYSAPKNPRWANLDEAHQQIPGELEVEFHNHRSEKDYSVLRFVLGHARQVKSLEIYNEYELDEQFAPLLPFLRHFAFIESMVWNNGPDLSWLAEKAESWERINLRSASIASPYLEYFISSGYLRGITNLTVPLVPRYDGAFKWPFPYDVLKVLPELTKLVSLSFHEYLCFSVRPPLDAAPLNKWICSERTVDMHLKFPPLRHLRLKITWERMLHLISEFESCDLKELSLHDSNHKFEGDEIITSCRRLSDMYPGLEILHFPTYDIRRILIKASGDNDELWNFPQLHTLDIRGSKPPRSAKQLIDVVEVIKARAAQHNVAMITSSTIETVEPINSLFMTFPSLFHIKGYGNRPPQEEETLKSQRALMCLELERIVPNFMLRRHN</sequence>
<keyword evidence="2" id="KW-1185">Reference proteome</keyword>
<evidence type="ECO:0000313" key="1">
    <source>
        <dbReference type="EMBL" id="OCB89714.1"/>
    </source>
</evidence>
<dbReference type="EMBL" id="LNZH02000150">
    <property type="protein sequence ID" value="OCB89714.1"/>
    <property type="molecule type" value="Genomic_DNA"/>
</dbReference>
<proteinExistence type="predicted"/>
<dbReference type="AlphaFoldDB" id="A0A9Q5I1C7"/>
<reference evidence="1" key="1">
    <citation type="submission" date="2016-06" db="EMBL/GenBank/DDBJ databases">
        <title>Draft Genome sequence of the fungus Inonotus baumii.</title>
        <authorList>
            <person name="Zhu H."/>
            <person name="Lin W."/>
        </authorList>
    </citation>
    <scope>NUCLEOTIDE SEQUENCE</scope>
    <source>
        <strain evidence="1">821</strain>
    </source>
</reference>
<comment type="caution">
    <text evidence="1">The sequence shown here is derived from an EMBL/GenBank/DDBJ whole genome shotgun (WGS) entry which is preliminary data.</text>
</comment>
<dbReference type="Proteomes" id="UP000757232">
    <property type="component" value="Unassembled WGS sequence"/>
</dbReference>
<organism evidence="1 2">
    <name type="scientific">Sanghuangporus baumii</name>
    <name type="common">Phellinus baumii</name>
    <dbReference type="NCBI Taxonomy" id="108892"/>
    <lineage>
        <taxon>Eukaryota</taxon>
        <taxon>Fungi</taxon>
        <taxon>Dikarya</taxon>
        <taxon>Basidiomycota</taxon>
        <taxon>Agaricomycotina</taxon>
        <taxon>Agaricomycetes</taxon>
        <taxon>Hymenochaetales</taxon>
        <taxon>Hymenochaetaceae</taxon>
        <taxon>Sanghuangporus</taxon>
    </lineage>
</organism>
<accession>A0A9Q5I1C7</accession>
<evidence type="ECO:0000313" key="2">
    <source>
        <dbReference type="Proteomes" id="UP000757232"/>
    </source>
</evidence>
<protein>
    <submittedName>
        <fullName evidence="1">Uncharacterized protein</fullName>
    </submittedName>
</protein>